<proteinExistence type="inferred from homology"/>
<dbReference type="Gene3D" id="3.40.30.20">
    <property type="match status" value="1"/>
</dbReference>
<comment type="caution">
    <text evidence="7">The sequence shown here is derived from an EMBL/GenBank/DDBJ whole genome shotgun (WGS) entry which is preliminary data.</text>
</comment>
<dbReference type="Proteomes" id="UP001447188">
    <property type="component" value="Unassembled WGS sequence"/>
</dbReference>
<evidence type="ECO:0000313" key="7">
    <source>
        <dbReference type="EMBL" id="KAL0635712.1"/>
    </source>
</evidence>
<dbReference type="Pfam" id="PF07976">
    <property type="entry name" value="Phe_hydrox_dim"/>
    <property type="match status" value="1"/>
</dbReference>
<dbReference type="SUPFAM" id="SSF54373">
    <property type="entry name" value="FAD-linked reductases, C-terminal domain"/>
    <property type="match status" value="1"/>
</dbReference>
<dbReference type="InterPro" id="IPR002938">
    <property type="entry name" value="FAD-bd"/>
</dbReference>
<sequence>MPTEPSMSYVRTPDLPSRATDVLVIGAGPAGLMLATNLARHGIPTKILDERDDKTSTGRADGLQPKTLETFKQMGIVGPVLKKGVKIYDISFWNSYPDKPLHRKGRECHFPPIVDVLEPYILLVHQGMIEELFLDDMTAHGLSVDRTCKFDSYTIDETPNAEYPVVAKYTTSGGEENVVRAKYMVGCDGAHSNVRRSMPGAEMEGESVDVFWGVLDGVIDTDFPDFAIATYDKGTILCIPRERNMTRLYIELSSGSEDTTISKAIANQEFVMKRAKEIMSPFSVEWKSVEWFGVYQIGQRIASRFSDRDRVFISGDASHTHSPKAAQGMNVSMHDTFNLGWKLALVLKGLSPASLLDTYSHERRKIAQDLITFDYEHALAFTKNDQAALAKNFKKNISFISGVGAIYSQNVLNRHHDLPGCSLKAGELLLPARATRYIDANPVDIQLDIPLLGQFRVYFLTSDYKATKRLLDLICSGIASPASIISRASTASMASPLRAPTVERDEFVQPQRYLPGGTQVFTFGLITKTPQDDLEISDLPEFLRAYKWTFYIDNLDRRVSPITKWNAGQGLSDGELQVVCVRPDGYVGAVGKWDGNAGVEEPQAWLESYFEGFLSG</sequence>
<feature type="domain" description="Phenol hydroxylase-like C-terminal dimerisation" evidence="6">
    <location>
        <begin position="407"/>
        <end position="614"/>
    </location>
</feature>
<gene>
    <name evidence="7" type="ORF">Q9L58_005347</name>
</gene>
<dbReference type="Pfam" id="PF01494">
    <property type="entry name" value="FAD_binding_3"/>
    <property type="match status" value="1"/>
</dbReference>
<evidence type="ECO:0000256" key="4">
    <source>
        <dbReference type="ARBA" id="ARBA00023002"/>
    </source>
</evidence>
<reference evidence="7 8" key="1">
    <citation type="submission" date="2024-02" db="EMBL/GenBank/DDBJ databases">
        <title>Discinaceae phylogenomics.</title>
        <authorList>
            <person name="Dirks A.C."/>
            <person name="James T.Y."/>
        </authorList>
    </citation>
    <scope>NUCLEOTIDE SEQUENCE [LARGE SCALE GENOMIC DNA]</scope>
    <source>
        <strain evidence="7 8">ACD0624</strain>
    </source>
</reference>
<evidence type="ECO:0000313" key="8">
    <source>
        <dbReference type="Proteomes" id="UP001447188"/>
    </source>
</evidence>
<dbReference type="Gene3D" id="3.30.9.10">
    <property type="entry name" value="D-Amino Acid Oxidase, subunit A, domain 2"/>
    <property type="match status" value="2"/>
</dbReference>
<evidence type="ECO:0000259" key="6">
    <source>
        <dbReference type="Pfam" id="PF07976"/>
    </source>
</evidence>
<protein>
    <submittedName>
        <fullName evidence="7">Uncharacterized protein</fullName>
    </submittedName>
</protein>
<evidence type="ECO:0000256" key="1">
    <source>
        <dbReference type="ARBA" id="ARBA00007801"/>
    </source>
</evidence>
<dbReference type="EMBL" id="JBBBZM010000064">
    <property type="protein sequence ID" value="KAL0635712.1"/>
    <property type="molecule type" value="Genomic_DNA"/>
</dbReference>
<dbReference type="InterPro" id="IPR038220">
    <property type="entry name" value="PHOX_C_sf"/>
</dbReference>
<dbReference type="SUPFAM" id="SSF52833">
    <property type="entry name" value="Thioredoxin-like"/>
    <property type="match status" value="1"/>
</dbReference>
<dbReference type="PANTHER" id="PTHR43004:SF4">
    <property type="entry name" value="FAD-BINDING DOMAIN-CONTAINING PROTEIN"/>
    <property type="match status" value="1"/>
</dbReference>
<keyword evidence="3" id="KW-0274">FAD</keyword>
<dbReference type="InterPro" id="IPR050641">
    <property type="entry name" value="RIFMO-like"/>
</dbReference>
<dbReference type="SUPFAM" id="SSF51905">
    <property type="entry name" value="FAD/NAD(P)-binding domain"/>
    <property type="match status" value="1"/>
</dbReference>
<name>A0ABR3GIX7_9PEZI</name>
<dbReference type="PANTHER" id="PTHR43004">
    <property type="entry name" value="TRK SYSTEM POTASSIUM UPTAKE PROTEIN"/>
    <property type="match status" value="1"/>
</dbReference>
<dbReference type="Gene3D" id="3.50.50.60">
    <property type="entry name" value="FAD/NAD(P)-binding domain"/>
    <property type="match status" value="2"/>
</dbReference>
<keyword evidence="4" id="KW-0560">Oxidoreductase</keyword>
<comment type="similarity">
    <text evidence="1">Belongs to the PheA/TfdB FAD monooxygenase family.</text>
</comment>
<organism evidence="7 8">
    <name type="scientific">Discina gigas</name>
    <dbReference type="NCBI Taxonomy" id="1032678"/>
    <lineage>
        <taxon>Eukaryota</taxon>
        <taxon>Fungi</taxon>
        <taxon>Dikarya</taxon>
        <taxon>Ascomycota</taxon>
        <taxon>Pezizomycotina</taxon>
        <taxon>Pezizomycetes</taxon>
        <taxon>Pezizales</taxon>
        <taxon>Discinaceae</taxon>
        <taxon>Discina</taxon>
    </lineage>
</organism>
<dbReference type="PRINTS" id="PR00420">
    <property type="entry name" value="RNGMNOXGNASE"/>
</dbReference>
<dbReference type="InterPro" id="IPR036249">
    <property type="entry name" value="Thioredoxin-like_sf"/>
</dbReference>
<evidence type="ECO:0000256" key="3">
    <source>
        <dbReference type="ARBA" id="ARBA00022827"/>
    </source>
</evidence>
<accession>A0ABR3GIX7</accession>
<evidence type="ECO:0000256" key="2">
    <source>
        <dbReference type="ARBA" id="ARBA00022630"/>
    </source>
</evidence>
<feature type="domain" description="FAD-binding" evidence="5">
    <location>
        <begin position="20"/>
        <end position="373"/>
    </location>
</feature>
<evidence type="ECO:0000259" key="5">
    <source>
        <dbReference type="Pfam" id="PF01494"/>
    </source>
</evidence>
<dbReference type="InterPro" id="IPR036188">
    <property type="entry name" value="FAD/NAD-bd_sf"/>
</dbReference>
<keyword evidence="2" id="KW-0285">Flavoprotein</keyword>
<dbReference type="InterPro" id="IPR012941">
    <property type="entry name" value="Phe_hydrox_C_dim_dom"/>
</dbReference>
<keyword evidence="8" id="KW-1185">Reference proteome</keyword>